<name>A0ABQ5S991_9CHLO</name>
<organism evidence="2 3">
    <name type="scientific">Volvox africanus</name>
    <dbReference type="NCBI Taxonomy" id="51714"/>
    <lineage>
        <taxon>Eukaryota</taxon>
        <taxon>Viridiplantae</taxon>
        <taxon>Chlorophyta</taxon>
        <taxon>core chlorophytes</taxon>
        <taxon>Chlorophyceae</taxon>
        <taxon>CS clade</taxon>
        <taxon>Chlamydomonadales</taxon>
        <taxon>Volvocaceae</taxon>
        <taxon>Volvox</taxon>
    </lineage>
</organism>
<evidence type="ECO:0000313" key="2">
    <source>
        <dbReference type="EMBL" id="GLI66498.1"/>
    </source>
</evidence>
<evidence type="ECO:0000256" key="1">
    <source>
        <dbReference type="SAM" id="MobiDB-lite"/>
    </source>
</evidence>
<dbReference type="Proteomes" id="UP001165090">
    <property type="component" value="Unassembled WGS sequence"/>
</dbReference>
<gene>
    <name evidence="2" type="ORF">VaNZ11_010306</name>
</gene>
<comment type="caution">
    <text evidence="2">The sequence shown here is derived from an EMBL/GenBank/DDBJ whole genome shotgun (WGS) entry which is preliminary data.</text>
</comment>
<feature type="region of interest" description="Disordered" evidence="1">
    <location>
        <begin position="142"/>
        <end position="162"/>
    </location>
</feature>
<reference evidence="2 3" key="1">
    <citation type="journal article" date="2023" name="IScience">
        <title>Expanded male sex-determining region conserved during the evolution of homothallism in the green alga Volvox.</title>
        <authorList>
            <person name="Yamamoto K."/>
            <person name="Matsuzaki R."/>
            <person name="Mahakham W."/>
            <person name="Heman W."/>
            <person name="Sekimoto H."/>
            <person name="Kawachi M."/>
            <person name="Minakuchi Y."/>
            <person name="Toyoda A."/>
            <person name="Nozaki H."/>
        </authorList>
    </citation>
    <scope>NUCLEOTIDE SEQUENCE [LARGE SCALE GENOMIC DNA]</scope>
    <source>
        <strain evidence="2 3">NIES-4468</strain>
    </source>
</reference>
<dbReference type="EMBL" id="BSDZ01000033">
    <property type="protein sequence ID" value="GLI66498.1"/>
    <property type="molecule type" value="Genomic_DNA"/>
</dbReference>
<keyword evidence="3" id="KW-1185">Reference proteome</keyword>
<evidence type="ECO:0000313" key="3">
    <source>
        <dbReference type="Proteomes" id="UP001165090"/>
    </source>
</evidence>
<protein>
    <submittedName>
        <fullName evidence="2">Uncharacterized protein</fullName>
    </submittedName>
</protein>
<sequence>QQEPQLESEENNVQQCAGGVMAPSGLAGAAAAIELAYQRLDETTEAEGFEGFQVQVSDLISQLEKLRSGAAMMEARKGGLSGASTDLQGSSITAKFAIIPAASCPAMGATSPPSAVEVADAGAASIFINKAAQQPQELYQPLELTQPPKPHPKTPERRLPPEARNWGLQDCRSWAGEQHWSSWAEVQAFTKTLEPTLAEAIREASLEHNPLVAFGKEQAAAPAISYVQLKLMELCGSNRWGTASIKAASLEGPRKRRPFLAAFLRAAKGITEPCVQRGGIRL</sequence>
<accession>A0ABQ5S991</accession>
<feature type="non-terminal residue" evidence="2">
    <location>
        <position position="1"/>
    </location>
</feature>
<proteinExistence type="predicted"/>